<proteinExistence type="predicted"/>
<evidence type="ECO:0000259" key="2">
    <source>
        <dbReference type="Pfam" id="PF01648"/>
    </source>
</evidence>
<dbReference type="Gene3D" id="3.90.470.20">
    <property type="entry name" value="4'-phosphopantetheinyl transferase domain"/>
    <property type="match status" value="1"/>
</dbReference>
<dbReference type="InterPro" id="IPR037143">
    <property type="entry name" value="4-PPantetheinyl_Trfase_dom_sf"/>
</dbReference>
<feature type="domain" description="4'-phosphopantetheinyl transferase" evidence="2">
    <location>
        <begin position="105"/>
        <end position="183"/>
    </location>
</feature>
<dbReference type="InterPro" id="IPR008278">
    <property type="entry name" value="4-PPantetheinyl_Trfase_dom"/>
</dbReference>
<reference evidence="4 5" key="3">
    <citation type="submission" date="2019-03" db="EMBL/GenBank/DDBJ databases">
        <title>Complete genome assembly of MDR B. fragilis.</title>
        <authorList>
            <person name="Sydenham T.V."/>
            <person name="Hasman H."/>
            <person name="Justesen U.S."/>
        </authorList>
    </citation>
    <scope>NUCLEOTIDE SEQUENCE [LARGE SCALE GENOMIC DNA]</scope>
    <source>
        <strain evidence="4 5">DCMSKEJBY0001B</strain>
    </source>
</reference>
<dbReference type="Proteomes" id="UP000036847">
    <property type="component" value="Chromosome"/>
</dbReference>
<accession>A0A081U0Y8</accession>
<dbReference type="EMBL" id="CP036546">
    <property type="protein sequence ID" value="QCQ45457.1"/>
    <property type="molecule type" value="Genomic_DNA"/>
</dbReference>
<protein>
    <submittedName>
        <fullName evidence="4">4'-phosphopantetheinyl transferase superfamily protein</fullName>
    </submittedName>
    <submittedName>
        <fullName evidence="3">Siderophore biosynthesis protein</fullName>
    </submittedName>
</protein>
<evidence type="ECO:0000313" key="5">
    <source>
        <dbReference type="Proteomes" id="UP000036847"/>
    </source>
</evidence>
<evidence type="ECO:0000256" key="1">
    <source>
        <dbReference type="ARBA" id="ARBA00022679"/>
    </source>
</evidence>
<organism evidence="3">
    <name type="scientific">Bacteroides fragilis</name>
    <dbReference type="NCBI Taxonomy" id="817"/>
    <lineage>
        <taxon>Bacteria</taxon>
        <taxon>Pseudomonadati</taxon>
        <taxon>Bacteroidota</taxon>
        <taxon>Bacteroidia</taxon>
        <taxon>Bacteroidales</taxon>
        <taxon>Bacteroidaceae</taxon>
        <taxon>Bacteroides</taxon>
    </lineage>
</organism>
<evidence type="ECO:0000313" key="4">
    <source>
        <dbReference type="EMBL" id="QCQ45457.1"/>
    </source>
</evidence>
<dbReference type="GeneID" id="99671034"/>
<dbReference type="EMBL" id="JMZZ02000222">
    <property type="protein sequence ID" value="KFX73307.1"/>
    <property type="molecule type" value="Genomic_DNA"/>
</dbReference>
<reference evidence="3" key="1">
    <citation type="book" date="2014" name="THE 24TH EUROPEAN CONGRESS OF CLINICAL MICROBIOLOGY AND INFECTIOUS DISEASES" publisher="ECCMID 2014" city="Barcelona, Spain">
        <title>Identification of resistance genes in three multidrug-resistant Bacteroides fragilis isolates by whole genome sequencing.</title>
        <editorList>
            <person name="Unknown"/>
            <person name="A."/>
        </editorList>
        <authorList>
            <person name="Sydenham T.V."/>
            <person name="Hasman H."/>
            <person name="Wang M."/>
            <person name="Soki J."/>
            <person name="Nagy E."/>
            <person name="Justesen U.S."/>
        </authorList>
    </citation>
    <scope>NUCLEOTIDE SEQUENCE</scope>
    <source>
        <strain evidence="3">DCMOUH0018B</strain>
        <strain evidence="4">DCMSKEJBY0001B</strain>
    </source>
</reference>
<dbReference type="Pfam" id="PF01648">
    <property type="entry name" value="ACPS"/>
    <property type="match status" value="1"/>
</dbReference>
<reference evidence="3" key="2">
    <citation type="submission" date="2014-07" db="EMBL/GenBank/DDBJ databases">
        <title>Genetics and epidemiology of antimicrobial resistance in B. fragilis group.</title>
        <authorList>
            <person name="Sydenham T.V."/>
            <person name="Hasman H."/>
            <person name="Kemp M."/>
            <person name="Justesen U.S."/>
        </authorList>
    </citation>
    <scope>NUCLEOTIDE SEQUENCE [LARGE SCALE GENOMIC DNA]</scope>
    <source>
        <strain evidence="3">DCMOUH0018B</strain>
    </source>
</reference>
<dbReference type="RefSeq" id="WP_032536358.1">
    <property type="nucleotide sequence ID" value="NZ_CAEUHN010000019.1"/>
</dbReference>
<dbReference type="GO" id="GO:0000287">
    <property type="term" value="F:magnesium ion binding"/>
    <property type="evidence" value="ECO:0007669"/>
    <property type="project" value="InterPro"/>
</dbReference>
<dbReference type="PATRIC" id="fig|817.51.peg.2606"/>
<sequence length="216" mass="25507">MALLSEHKADCYRWGIWKTDESLEELLALLPGPEKYERQLKRFSSPHRRLEWLSVRVLLYRLLGEEKSIEYAPSGKPRLADSSFFISISHTRGYVAVILSAVSEVGIDIEQYGQRVHKVAHKYMREDETMSVYQGDDTWSLLLHWSAKEVMFKCMDADEVDFREHLRIVPFQVCECGEFFAEEYRTERRMKFHIRYLLHPDFVMTWQVGSSFGKND</sequence>
<dbReference type="GO" id="GO:0008897">
    <property type="term" value="F:holo-[acyl-carrier-protein] synthase activity"/>
    <property type="evidence" value="ECO:0007669"/>
    <property type="project" value="InterPro"/>
</dbReference>
<dbReference type="SUPFAM" id="SSF56214">
    <property type="entry name" value="4'-phosphopantetheinyl transferase"/>
    <property type="match status" value="2"/>
</dbReference>
<evidence type="ECO:0000313" key="3">
    <source>
        <dbReference type="EMBL" id="KFX73307.1"/>
    </source>
</evidence>
<dbReference type="AlphaFoldDB" id="A0A081U0Y8"/>
<dbReference type="OrthoDB" id="1190494at2"/>
<name>A0A081U0Y8_BACFG</name>
<keyword evidence="1 4" id="KW-0808">Transferase</keyword>
<gene>
    <name evidence="4" type="ORF">EC80_011660</name>
    <name evidence="3" type="ORF">EE52_0219005</name>
</gene>